<evidence type="ECO:0000313" key="2">
    <source>
        <dbReference type="EMBL" id="HGZ43167.1"/>
    </source>
</evidence>
<proteinExistence type="predicted"/>
<reference evidence="2" key="1">
    <citation type="journal article" date="2020" name="mSystems">
        <title>Genome- and Community-Level Interaction Insights into Carbon Utilization and Element Cycling Functions of Hydrothermarchaeota in Hydrothermal Sediment.</title>
        <authorList>
            <person name="Zhou Z."/>
            <person name="Liu Y."/>
            <person name="Xu W."/>
            <person name="Pan J."/>
            <person name="Luo Z.H."/>
            <person name="Li M."/>
        </authorList>
    </citation>
    <scope>NUCLEOTIDE SEQUENCE [LARGE SCALE GENOMIC DNA]</scope>
    <source>
        <strain evidence="2">SpSt-381</strain>
    </source>
</reference>
<gene>
    <name evidence="2" type="ORF">ENR23_07040</name>
</gene>
<keyword evidence="1" id="KW-0732">Signal</keyword>
<protein>
    <recommendedName>
        <fullName evidence="3">Carboxypeptidase regulatory-like domain-containing protein</fullName>
    </recommendedName>
</protein>
<dbReference type="PROSITE" id="PS51257">
    <property type="entry name" value="PROKAR_LIPOPROTEIN"/>
    <property type="match status" value="1"/>
</dbReference>
<evidence type="ECO:0008006" key="3">
    <source>
        <dbReference type="Google" id="ProtNLM"/>
    </source>
</evidence>
<feature type="chain" id="PRO_5032909019" description="Carboxypeptidase regulatory-like domain-containing protein" evidence="1">
    <location>
        <begin position="29"/>
        <end position="266"/>
    </location>
</feature>
<feature type="signal peptide" evidence="1">
    <location>
        <begin position="1"/>
        <end position="28"/>
    </location>
</feature>
<organism evidence="2">
    <name type="scientific">Eiseniibacteriota bacterium</name>
    <dbReference type="NCBI Taxonomy" id="2212470"/>
    <lineage>
        <taxon>Bacteria</taxon>
        <taxon>Candidatus Eiseniibacteriota</taxon>
    </lineage>
</organism>
<dbReference type="EMBL" id="DSQF01000012">
    <property type="protein sequence ID" value="HGZ43167.1"/>
    <property type="molecule type" value="Genomic_DNA"/>
</dbReference>
<sequence>MRLLHRRTVRLALIAALALSSAACERNAATSLLVPTGIRPRPPVGEGAIVGQIVYDPTQAPDLVSPPYPVTAVELWLGTELLRTDTLDASTRAFEFRGLGPGEYFVAASANYFFRASLPPVRVVSGEVDVGDLRLAIDAADNPSAVHVLYDETTPPRTILPGNVRDTTGLMRATSPGLWTFPQPFSRPPTLAAGVHRMRFILNRSRVNPVNWTAARTDTIDVPAAFEDAARVEGLGTDFWVRVAAPTRFAITLDMRRRTFSMEPLP</sequence>
<dbReference type="AlphaFoldDB" id="A0A832I9V6"/>
<evidence type="ECO:0000256" key="1">
    <source>
        <dbReference type="SAM" id="SignalP"/>
    </source>
</evidence>
<comment type="caution">
    <text evidence="2">The sequence shown here is derived from an EMBL/GenBank/DDBJ whole genome shotgun (WGS) entry which is preliminary data.</text>
</comment>
<accession>A0A832I9V6</accession>
<name>A0A832I9V6_UNCEI</name>